<keyword evidence="2" id="KW-0812">Transmembrane</keyword>
<organism evidence="3">
    <name type="scientific">Streptomyces sp. SID12501</name>
    <dbReference type="NCBI Taxonomy" id="2706042"/>
    <lineage>
        <taxon>Bacteria</taxon>
        <taxon>Bacillati</taxon>
        <taxon>Actinomycetota</taxon>
        <taxon>Actinomycetes</taxon>
        <taxon>Kitasatosporales</taxon>
        <taxon>Streptomycetaceae</taxon>
        <taxon>Streptomyces</taxon>
    </lineage>
</organism>
<dbReference type="EMBL" id="JAAGLU010000034">
    <property type="protein sequence ID" value="NEC90645.1"/>
    <property type="molecule type" value="Genomic_DNA"/>
</dbReference>
<evidence type="ECO:0000256" key="2">
    <source>
        <dbReference type="SAM" id="Phobius"/>
    </source>
</evidence>
<dbReference type="RefSeq" id="WP_164320665.1">
    <property type="nucleotide sequence ID" value="NZ_JAAGLU010000034.1"/>
</dbReference>
<sequence>MSHNQPGPYGEPPQQPGPYGQPAQPGPYGQPPQAPQGPPTAPQPGYGYPQQAPPPQPGYGYPQQAPPQPGYGYPQQPDAYGQQPPYGQAPYGVPQPPAPGGGKKKTAIVLGAVAVVAAIAVGAWFVLGSGSGGGSDIADDGAHKLTAPATVIDGAYKKSGNSETGGLTADDIKDAEAWGVQNPKDVSAMYTSGESLTGKTVMFSGVYGTIAEPEKVVDAMFAQMKAESTKDASADDGKLVGSPKEFTPAGFDNGVMKCQEIETTESGTKTTMPFCIWGDHSTLSYVLTYDLAALTAGKSSTMEEAAEFAAKLRNDVRVKA</sequence>
<dbReference type="AlphaFoldDB" id="A0A6B3C1R0"/>
<accession>A0A6B3C1R0</accession>
<gene>
    <name evidence="3" type="ORF">G3I71_33710</name>
</gene>
<name>A0A6B3C1R0_9ACTN</name>
<feature type="compositionally biased region" description="Pro residues" evidence="1">
    <location>
        <begin position="24"/>
        <end position="42"/>
    </location>
</feature>
<keyword evidence="2" id="KW-1133">Transmembrane helix</keyword>
<feature type="region of interest" description="Disordered" evidence="1">
    <location>
        <begin position="1"/>
        <end position="104"/>
    </location>
</feature>
<evidence type="ECO:0000256" key="1">
    <source>
        <dbReference type="SAM" id="MobiDB-lite"/>
    </source>
</evidence>
<evidence type="ECO:0000313" key="3">
    <source>
        <dbReference type="EMBL" id="NEC90645.1"/>
    </source>
</evidence>
<reference evidence="3" key="1">
    <citation type="submission" date="2020-01" db="EMBL/GenBank/DDBJ databases">
        <title>Insect and environment-associated Actinomycetes.</title>
        <authorList>
            <person name="Currrie C."/>
            <person name="Chevrette M."/>
            <person name="Carlson C."/>
            <person name="Stubbendieck R."/>
            <person name="Wendt-Pienkowski E."/>
        </authorList>
    </citation>
    <scope>NUCLEOTIDE SEQUENCE</scope>
    <source>
        <strain evidence="3">SID12501</strain>
    </source>
</reference>
<comment type="caution">
    <text evidence="3">The sequence shown here is derived from an EMBL/GenBank/DDBJ whole genome shotgun (WGS) entry which is preliminary data.</text>
</comment>
<proteinExistence type="predicted"/>
<feature type="compositionally biased region" description="Low complexity" evidence="1">
    <location>
        <begin position="70"/>
        <end position="92"/>
    </location>
</feature>
<keyword evidence="2" id="KW-0472">Membrane</keyword>
<feature type="transmembrane region" description="Helical" evidence="2">
    <location>
        <begin position="107"/>
        <end position="127"/>
    </location>
</feature>
<protein>
    <submittedName>
        <fullName evidence="3">Uncharacterized protein</fullName>
    </submittedName>
</protein>